<evidence type="ECO:0000259" key="2">
    <source>
        <dbReference type="Pfam" id="PF02517"/>
    </source>
</evidence>
<feature type="transmembrane region" description="Helical" evidence="1">
    <location>
        <begin position="134"/>
        <end position="157"/>
    </location>
</feature>
<organism evidence="3 4">
    <name type="scientific">Elizabethkingia anophelis NUHP1</name>
    <dbReference type="NCBI Taxonomy" id="1338011"/>
    <lineage>
        <taxon>Bacteria</taxon>
        <taxon>Pseudomonadati</taxon>
        <taxon>Bacteroidota</taxon>
        <taxon>Flavobacteriia</taxon>
        <taxon>Flavobacteriales</taxon>
        <taxon>Weeksellaceae</taxon>
        <taxon>Elizabethkingia</taxon>
    </lineage>
</organism>
<accession>A0A077EFI0</accession>
<evidence type="ECO:0000256" key="1">
    <source>
        <dbReference type="SAM" id="Phobius"/>
    </source>
</evidence>
<reference evidence="3" key="2">
    <citation type="journal article" date="2015" name="Genome Biol. Evol.">
        <title>Complete Genome Sequence and Transcriptomic Analysis of the Novel Pathogen Elizabethkingia anophelis in Response to Oxidative Stress.</title>
        <authorList>
            <person name="Li Y."/>
            <person name="Liu Y."/>
            <person name="Chew S.C."/>
            <person name="Tay M."/>
            <person name="Salido M.M."/>
            <person name="Teo J."/>
            <person name="Lauro F.M."/>
            <person name="Givskov M."/>
            <person name="Yang L."/>
        </authorList>
    </citation>
    <scope>NUCLEOTIDE SEQUENCE</scope>
    <source>
        <strain evidence="3">NUHP1</strain>
    </source>
</reference>
<sequence length="245" mass="27905">MSLFTPFIWILILLPIIILAFIKSKSVNIKYLAYFILYFLADSYLLILGKQYINLEFIGLKFAWASKLISLSIALIFIFSVSKSEREAIGFTTKTNSKKQIRYGLLVFLGFTIFDIIFKLILFPKGGAFDAETFIFQATMPGLSEEILFRGILLWMLEKAFPSRWNFKGIKFGWGFIIITILFAVIHGVVLTDTHQLRTDIITIVYLAIISSLSVGILRKFSGNLIYPVLGHNLINTINAIIRIL</sequence>
<evidence type="ECO:0000313" key="4">
    <source>
        <dbReference type="Proteomes" id="UP000028933"/>
    </source>
</evidence>
<feature type="transmembrane region" description="Helical" evidence="1">
    <location>
        <begin position="62"/>
        <end position="82"/>
    </location>
</feature>
<feature type="transmembrane region" description="Helical" evidence="1">
    <location>
        <begin position="169"/>
        <end position="189"/>
    </location>
</feature>
<evidence type="ECO:0000313" key="3">
    <source>
        <dbReference type="EMBL" id="AIL44924.1"/>
    </source>
</evidence>
<proteinExistence type="predicted"/>
<reference evidence="3" key="1">
    <citation type="journal article" date="2013" name="Lancet">
        <title>First case of E anophelis outbreak in an intensive-care unit.</title>
        <authorList>
            <person name="Teo J."/>
            <person name="Tan S.Y."/>
            <person name="Tay M."/>
            <person name="Ding Y."/>
            <person name="Kjelleberg S."/>
            <person name="Givskov M."/>
            <person name="Lin R.T."/>
            <person name="Yang L."/>
        </authorList>
    </citation>
    <scope>NUCLEOTIDE SEQUENCE [LARGE SCALE GENOMIC DNA]</scope>
    <source>
        <strain evidence="3">NUHP1</strain>
    </source>
</reference>
<name>A0A077EFI0_9FLAO</name>
<dbReference type="KEGG" id="eao:BD94_1149"/>
<dbReference type="STRING" id="1338011.BD94_1149"/>
<dbReference type="InterPro" id="IPR003675">
    <property type="entry name" value="Rce1/LyrA-like_dom"/>
</dbReference>
<dbReference type="AlphaFoldDB" id="A0A077EFI0"/>
<keyword evidence="1" id="KW-0472">Membrane</keyword>
<dbReference type="GO" id="GO:0004175">
    <property type="term" value="F:endopeptidase activity"/>
    <property type="evidence" value="ECO:0007669"/>
    <property type="project" value="UniProtKB-ARBA"/>
</dbReference>
<dbReference type="RefSeq" id="WP_024565187.1">
    <property type="nucleotide sequence ID" value="NZ_CP007547.1"/>
</dbReference>
<feature type="transmembrane region" description="Helical" evidence="1">
    <location>
        <begin position="201"/>
        <end position="218"/>
    </location>
</feature>
<protein>
    <recommendedName>
        <fullName evidence="2">CAAX prenyl protease 2/Lysostaphin resistance protein A-like domain-containing protein</fullName>
    </recommendedName>
</protein>
<dbReference type="GO" id="GO:0080120">
    <property type="term" value="P:CAAX-box protein maturation"/>
    <property type="evidence" value="ECO:0007669"/>
    <property type="project" value="UniProtKB-ARBA"/>
</dbReference>
<dbReference type="Pfam" id="PF02517">
    <property type="entry name" value="Rce1-like"/>
    <property type="match status" value="1"/>
</dbReference>
<dbReference type="HOGENOM" id="CLU_088870_1_0_10"/>
<keyword evidence="1" id="KW-0812">Transmembrane</keyword>
<dbReference type="EMBL" id="CP007547">
    <property type="protein sequence ID" value="AIL44924.1"/>
    <property type="molecule type" value="Genomic_DNA"/>
</dbReference>
<keyword evidence="1" id="KW-1133">Transmembrane helix</keyword>
<feature type="transmembrane region" description="Helical" evidence="1">
    <location>
        <begin position="31"/>
        <end position="50"/>
    </location>
</feature>
<dbReference type="eggNOG" id="COG1266">
    <property type="taxonomic scope" value="Bacteria"/>
</dbReference>
<feature type="domain" description="CAAX prenyl protease 2/Lysostaphin resistance protein A-like" evidence="2">
    <location>
        <begin position="134"/>
        <end position="238"/>
    </location>
</feature>
<dbReference type="Proteomes" id="UP000028933">
    <property type="component" value="Chromosome"/>
</dbReference>
<gene>
    <name evidence="3" type="ORF">BD94_1149</name>
</gene>
<feature type="transmembrane region" description="Helical" evidence="1">
    <location>
        <begin position="6"/>
        <end position="22"/>
    </location>
</feature>
<feature type="transmembrane region" description="Helical" evidence="1">
    <location>
        <begin position="103"/>
        <end position="122"/>
    </location>
</feature>